<gene>
    <name evidence="2" type="ORF">HYPSUDRAFT_202544</name>
</gene>
<evidence type="ECO:0000256" key="1">
    <source>
        <dbReference type="SAM" id="MobiDB-lite"/>
    </source>
</evidence>
<feature type="compositionally biased region" description="Basic and acidic residues" evidence="1">
    <location>
        <begin position="32"/>
        <end position="43"/>
    </location>
</feature>
<proteinExistence type="predicted"/>
<feature type="compositionally biased region" description="Polar residues" evidence="1">
    <location>
        <begin position="1"/>
        <end position="10"/>
    </location>
</feature>
<dbReference type="Proteomes" id="UP000054270">
    <property type="component" value="Unassembled WGS sequence"/>
</dbReference>
<dbReference type="EMBL" id="KN817554">
    <property type="protein sequence ID" value="KJA21846.1"/>
    <property type="molecule type" value="Genomic_DNA"/>
</dbReference>
<sequence length="132" mass="14947">MSPPLVTNENHTLKAESIAHAVPEPAAESNDPSEHTELETDEHTNSEDYLDQIFAKVHDLLVLLRNSWAKEEKLIATLCTGRPSPSPFRAALRVSRRWKTAIVALDAYLTFASAHFRGNRSLYRPIIRDVNW</sequence>
<organism evidence="2 3">
    <name type="scientific">Hypholoma sublateritium (strain FD-334 SS-4)</name>
    <dbReference type="NCBI Taxonomy" id="945553"/>
    <lineage>
        <taxon>Eukaryota</taxon>
        <taxon>Fungi</taxon>
        <taxon>Dikarya</taxon>
        <taxon>Basidiomycota</taxon>
        <taxon>Agaricomycotina</taxon>
        <taxon>Agaricomycetes</taxon>
        <taxon>Agaricomycetidae</taxon>
        <taxon>Agaricales</taxon>
        <taxon>Agaricineae</taxon>
        <taxon>Strophariaceae</taxon>
        <taxon>Hypholoma</taxon>
    </lineage>
</organism>
<protein>
    <submittedName>
        <fullName evidence="2">Uncharacterized protein</fullName>
    </submittedName>
</protein>
<accession>A0A0D2NZE5</accession>
<evidence type="ECO:0000313" key="3">
    <source>
        <dbReference type="Proteomes" id="UP000054270"/>
    </source>
</evidence>
<reference evidence="3" key="1">
    <citation type="submission" date="2014-04" db="EMBL/GenBank/DDBJ databases">
        <title>Evolutionary Origins and Diversification of the Mycorrhizal Mutualists.</title>
        <authorList>
            <consortium name="DOE Joint Genome Institute"/>
            <consortium name="Mycorrhizal Genomics Consortium"/>
            <person name="Kohler A."/>
            <person name="Kuo A."/>
            <person name="Nagy L.G."/>
            <person name="Floudas D."/>
            <person name="Copeland A."/>
            <person name="Barry K.W."/>
            <person name="Cichocki N."/>
            <person name="Veneault-Fourrey C."/>
            <person name="LaButti K."/>
            <person name="Lindquist E.A."/>
            <person name="Lipzen A."/>
            <person name="Lundell T."/>
            <person name="Morin E."/>
            <person name="Murat C."/>
            <person name="Riley R."/>
            <person name="Ohm R."/>
            <person name="Sun H."/>
            <person name="Tunlid A."/>
            <person name="Henrissat B."/>
            <person name="Grigoriev I.V."/>
            <person name="Hibbett D.S."/>
            <person name="Martin F."/>
        </authorList>
    </citation>
    <scope>NUCLEOTIDE SEQUENCE [LARGE SCALE GENOMIC DNA]</scope>
    <source>
        <strain evidence="3">FD-334 SS-4</strain>
    </source>
</reference>
<evidence type="ECO:0000313" key="2">
    <source>
        <dbReference type="EMBL" id="KJA21846.1"/>
    </source>
</evidence>
<dbReference type="AlphaFoldDB" id="A0A0D2NZE5"/>
<feature type="region of interest" description="Disordered" evidence="1">
    <location>
        <begin position="1"/>
        <end position="43"/>
    </location>
</feature>
<name>A0A0D2NZE5_HYPSF</name>
<keyword evidence="3" id="KW-1185">Reference proteome</keyword>